<feature type="transmembrane region" description="Helical" evidence="1">
    <location>
        <begin position="20"/>
        <end position="38"/>
    </location>
</feature>
<dbReference type="EMBL" id="BAABHJ010000005">
    <property type="protein sequence ID" value="GAA4605902.1"/>
    <property type="molecule type" value="Genomic_DNA"/>
</dbReference>
<reference evidence="3" key="1">
    <citation type="journal article" date="2019" name="Int. J. Syst. Evol. Microbiol.">
        <title>The Global Catalogue of Microorganisms (GCM) 10K type strain sequencing project: providing services to taxonomists for standard genome sequencing and annotation.</title>
        <authorList>
            <consortium name="The Broad Institute Genomics Platform"/>
            <consortium name="The Broad Institute Genome Sequencing Center for Infectious Disease"/>
            <person name="Wu L."/>
            <person name="Ma J."/>
        </authorList>
    </citation>
    <scope>NUCLEOTIDE SEQUENCE [LARGE SCALE GENOMIC DNA]</scope>
    <source>
        <strain evidence="3">JCM 17938</strain>
    </source>
</reference>
<proteinExistence type="predicted"/>
<gene>
    <name evidence="2" type="ORF">GCM10023195_20770</name>
</gene>
<organism evidence="2 3">
    <name type="scientific">Actinoallomurus liliacearum</name>
    <dbReference type="NCBI Taxonomy" id="1080073"/>
    <lineage>
        <taxon>Bacteria</taxon>
        <taxon>Bacillati</taxon>
        <taxon>Actinomycetota</taxon>
        <taxon>Actinomycetes</taxon>
        <taxon>Streptosporangiales</taxon>
        <taxon>Thermomonosporaceae</taxon>
        <taxon>Actinoallomurus</taxon>
    </lineage>
</organism>
<keyword evidence="1" id="KW-0812">Transmembrane</keyword>
<evidence type="ECO:0000256" key="1">
    <source>
        <dbReference type="SAM" id="Phobius"/>
    </source>
</evidence>
<evidence type="ECO:0008006" key="4">
    <source>
        <dbReference type="Google" id="ProtNLM"/>
    </source>
</evidence>
<keyword evidence="1" id="KW-1133">Transmembrane helix</keyword>
<dbReference type="Proteomes" id="UP001500212">
    <property type="component" value="Unassembled WGS sequence"/>
</dbReference>
<keyword evidence="1" id="KW-0472">Membrane</keyword>
<comment type="caution">
    <text evidence="2">The sequence shown here is derived from an EMBL/GenBank/DDBJ whole genome shotgun (WGS) entry which is preliminary data.</text>
</comment>
<dbReference type="RefSeq" id="WP_345352057.1">
    <property type="nucleotide sequence ID" value="NZ_BAABHJ010000005.1"/>
</dbReference>
<evidence type="ECO:0000313" key="2">
    <source>
        <dbReference type="EMBL" id="GAA4605902.1"/>
    </source>
</evidence>
<accession>A0ABP8TJA8</accession>
<sequence>MDSDTQGDLGEADAYWRRRVYVLAGGITAIGLMAWACSGPDHKKSTAQVRNAAASVTPLPVTVTPAATPAAPTATPKATVTVTVTPGIPAAKPRGGDPCDDADVVVGLTPSKDVYQDREHPRFRISVVNTGRRACTFDVGGKALRLRITSGSDPVWSSDRCAAGPASDLQLLRRGVPYIADVDWDRTRCGGDSRARPGTYVVTAKSGGVRPQSQVFRLR</sequence>
<protein>
    <recommendedName>
        <fullName evidence="4">DUF4232 domain-containing protein</fullName>
    </recommendedName>
</protein>
<name>A0ABP8TJA8_9ACTN</name>
<keyword evidence="3" id="KW-1185">Reference proteome</keyword>
<evidence type="ECO:0000313" key="3">
    <source>
        <dbReference type="Proteomes" id="UP001500212"/>
    </source>
</evidence>